<keyword evidence="7" id="KW-0132">Cell division</keyword>
<evidence type="ECO:0000256" key="3">
    <source>
        <dbReference type="ARBA" id="ARBA00023136"/>
    </source>
</evidence>
<feature type="domain" description="Penicillin-binding protein transpeptidase" evidence="5">
    <location>
        <begin position="259"/>
        <end position="561"/>
    </location>
</feature>
<dbReference type="RefSeq" id="WP_032519398.1">
    <property type="nucleotide sequence ID" value="NZ_CP138981.1"/>
</dbReference>
<dbReference type="EC" id="2.4.1.129" evidence="7"/>
<dbReference type="InterPro" id="IPR005311">
    <property type="entry name" value="PBP_dimer"/>
</dbReference>
<dbReference type="InterPro" id="IPR036138">
    <property type="entry name" value="PBP_dimer_sf"/>
</dbReference>
<keyword evidence="7" id="KW-0328">Glycosyltransferase</keyword>
<evidence type="ECO:0000256" key="2">
    <source>
        <dbReference type="ARBA" id="ARBA00007171"/>
    </source>
</evidence>
<dbReference type="PANTHER" id="PTHR30627:SF1">
    <property type="entry name" value="PEPTIDOGLYCAN D,D-TRANSPEPTIDASE FTSI"/>
    <property type="match status" value="1"/>
</dbReference>
<dbReference type="SUPFAM" id="SSF56601">
    <property type="entry name" value="beta-lactamase/transpeptidase-like"/>
    <property type="match status" value="1"/>
</dbReference>
<dbReference type="Proteomes" id="UP000030345">
    <property type="component" value="Unassembled WGS sequence"/>
</dbReference>
<sequence length="583" mass="65889">MKKYKKIVRLTPLDQRRFKFLYIFSLLLIFCLFGRLVKLQVFNASDLQRKARLIQSSKINALKKRRSIVDRNNRLIAYDKPLYKLWAHPQYFNFPGDSINRVRSIEEVTKKLSSILDINNEILVEKFNNKMIGIKLLDKISEEKAEKIRNLQISGLDLFKYSHRYYPQGEIYSNLVGFVNDENKGSAGLELHLDNQIKVFNKSNLIKRGGDGTPLPDNSAPGDFIYDYKSLGLTIDSKLQKASFNALSKQVREWKAKKGFAIVMDVNNGRILSLVTVPSYDPNKFWQYDSELFRGWYSQDLFEPGSTFKPINLALALEEKVIQKDGLVEDIGRIKVGGWTLSNWNKKGNGYIDYPKVLQVSSNVGMVKIMQNLDPTIYWDWLQNLGINKNLETDLFESTAGQLKRKDLFVNQSIEPAVTSFGKGFSISPLKLVQLHAALANGGFEVTPHVTSTFKERVNKNSKKQFFSPDVSKIVLEWMESVVDKGSGSGAKIEGYRIAGKTGTSQKAINGSYTSKKVCSFVATLPVNDPKFAVLVVIDEPSKSYAYGSTVAVPVAKEIIESLIVIEKIPPNIKDHGMIVKKP</sequence>
<keyword evidence="4" id="KW-1133">Transmembrane helix</keyword>
<dbReference type="Gene3D" id="3.30.450.330">
    <property type="match status" value="1"/>
</dbReference>
<comment type="caution">
    <text evidence="7">The sequence shown here is derived from an EMBL/GenBank/DDBJ whole genome shotgun (WGS) entry which is preliminary data.</text>
</comment>
<dbReference type="GO" id="GO:0071555">
    <property type="term" value="P:cell wall organization"/>
    <property type="evidence" value="ECO:0007669"/>
    <property type="project" value="TreeGrafter"/>
</dbReference>
<protein>
    <submittedName>
        <fullName evidence="7">Cell division protein FtsI (Peptidoglycan synthetase)</fullName>
        <ecNumber evidence="7">2.4.1.129</ecNumber>
    </submittedName>
</protein>
<evidence type="ECO:0000259" key="5">
    <source>
        <dbReference type="Pfam" id="PF00905"/>
    </source>
</evidence>
<accession>A0A0A2B5E5</accession>
<evidence type="ECO:0000313" key="7">
    <source>
        <dbReference type="EMBL" id="KGG08010.1"/>
    </source>
</evidence>
<dbReference type="SUPFAM" id="SSF56519">
    <property type="entry name" value="Penicillin binding protein dimerisation domain"/>
    <property type="match status" value="1"/>
</dbReference>
<dbReference type="OrthoDB" id="9770103at2"/>
<dbReference type="InterPro" id="IPR001460">
    <property type="entry name" value="PCN-bd_Tpept"/>
</dbReference>
<dbReference type="PANTHER" id="PTHR30627">
    <property type="entry name" value="PEPTIDOGLYCAN D,D-TRANSPEPTIDASE"/>
    <property type="match status" value="1"/>
</dbReference>
<dbReference type="Pfam" id="PF00905">
    <property type="entry name" value="Transpeptidase"/>
    <property type="match status" value="1"/>
</dbReference>
<dbReference type="GO" id="GO:0051301">
    <property type="term" value="P:cell division"/>
    <property type="evidence" value="ECO:0007669"/>
    <property type="project" value="UniProtKB-KW"/>
</dbReference>
<evidence type="ECO:0000313" key="8">
    <source>
        <dbReference type="Proteomes" id="UP000030345"/>
    </source>
</evidence>
<dbReference type="GO" id="GO:0005886">
    <property type="term" value="C:plasma membrane"/>
    <property type="evidence" value="ECO:0007669"/>
    <property type="project" value="TreeGrafter"/>
</dbReference>
<evidence type="ECO:0000256" key="1">
    <source>
        <dbReference type="ARBA" id="ARBA00004370"/>
    </source>
</evidence>
<keyword evidence="7" id="KW-0131">Cell cycle</keyword>
<dbReference type="STRING" id="59926.EV02_0678"/>
<dbReference type="Pfam" id="PF03717">
    <property type="entry name" value="PBP_dimer"/>
    <property type="match status" value="1"/>
</dbReference>
<dbReference type="AlphaFoldDB" id="A0A0A2B5E5"/>
<dbReference type="Gene3D" id="3.90.1310.10">
    <property type="entry name" value="Penicillin-binding protein 2a (Domain 2)"/>
    <property type="match status" value="1"/>
</dbReference>
<feature type="domain" description="Penicillin-binding protein dimerisation" evidence="6">
    <location>
        <begin position="65"/>
        <end position="184"/>
    </location>
</feature>
<reference evidence="8" key="1">
    <citation type="journal article" date="2014" name="Sci. Data">
        <title>Genomes of diverse isolates of the marine cyanobacterium Prochlorococcus.</title>
        <authorList>
            <person name="Biller S."/>
            <person name="Berube P."/>
            <person name="Thompson J."/>
            <person name="Kelly L."/>
            <person name="Roggensack S."/>
            <person name="Awad L."/>
            <person name="Roache-Johnson K."/>
            <person name="Ding H."/>
            <person name="Giovannoni S.J."/>
            <person name="Moore L.R."/>
            <person name="Chisholm S.W."/>
        </authorList>
    </citation>
    <scope>NUCLEOTIDE SEQUENCE [LARGE SCALE GENOMIC DNA]</scope>
    <source>
        <strain evidence="8">SB</strain>
    </source>
</reference>
<dbReference type="Gene3D" id="3.40.710.10">
    <property type="entry name" value="DD-peptidase/beta-lactamase superfamily"/>
    <property type="match status" value="1"/>
</dbReference>
<name>A0A0A2B5E5_PROMR</name>
<dbReference type="eggNOG" id="COG0768">
    <property type="taxonomic scope" value="Bacteria"/>
</dbReference>
<comment type="subcellular location">
    <subcellularLocation>
        <location evidence="1">Membrane</location>
    </subcellularLocation>
</comment>
<evidence type="ECO:0000259" key="6">
    <source>
        <dbReference type="Pfam" id="PF03717"/>
    </source>
</evidence>
<dbReference type="InterPro" id="IPR012338">
    <property type="entry name" value="Beta-lactam/transpept-like"/>
</dbReference>
<dbReference type="GO" id="GO:0008658">
    <property type="term" value="F:penicillin binding"/>
    <property type="evidence" value="ECO:0007669"/>
    <property type="project" value="InterPro"/>
</dbReference>
<keyword evidence="7" id="KW-0808">Transferase</keyword>
<feature type="transmembrane region" description="Helical" evidence="4">
    <location>
        <begin position="20"/>
        <end position="37"/>
    </location>
</feature>
<dbReference type="EMBL" id="JNAS01000002">
    <property type="protein sequence ID" value="KGG08010.1"/>
    <property type="molecule type" value="Genomic_DNA"/>
</dbReference>
<organism evidence="7 8">
    <name type="scientific">Prochlorococcus marinus str. SB</name>
    <dbReference type="NCBI Taxonomy" id="59926"/>
    <lineage>
        <taxon>Bacteria</taxon>
        <taxon>Bacillati</taxon>
        <taxon>Cyanobacteriota</taxon>
        <taxon>Cyanophyceae</taxon>
        <taxon>Synechococcales</taxon>
        <taxon>Prochlorococcaceae</taxon>
        <taxon>Prochlorococcus</taxon>
    </lineage>
</organism>
<gene>
    <name evidence="7" type="ORF">EV02_0678</name>
</gene>
<proteinExistence type="inferred from homology"/>
<comment type="similarity">
    <text evidence="2">Belongs to the transpeptidase family.</text>
</comment>
<keyword evidence="4" id="KW-0812">Transmembrane</keyword>
<evidence type="ECO:0000256" key="4">
    <source>
        <dbReference type="SAM" id="Phobius"/>
    </source>
</evidence>
<dbReference type="GO" id="GO:0016757">
    <property type="term" value="F:glycosyltransferase activity"/>
    <property type="evidence" value="ECO:0007669"/>
    <property type="project" value="UniProtKB-KW"/>
</dbReference>
<keyword evidence="3 4" id="KW-0472">Membrane</keyword>
<dbReference type="InterPro" id="IPR050515">
    <property type="entry name" value="Beta-lactam/transpept"/>
</dbReference>